<feature type="transmembrane region" description="Helical" evidence="10">
    <location>
        <begin position="284"/>
        <end position="307"/>
    </location>
</feature>
<evidence type="ECO:0000256" key="3">
    <source>
        <dbReference type="ARBA" id="ARBA00022449"/>
    </source>
</evidence>
<evidence type="ECO:0000313" key="12">
    <source>
        <dbReference type="Proteomes" id="UP000580856"/>
    </source>
</evidence>
<dbReference type="PIRSF" id="PIRSF006603">
    <property type="entry name" value="DinF"/>
    <property type="match status" value="1"/>
</dbReference>
<protein>
    <recommendedName>
        <fullName evidence="9">Multidrug-efflux transporter</fullName>
    </recommendedName>
</protein>
<evidence type="ECO:0000313" key="11">
    <source>
        <dbReference type="EMBL" id="NJB68306.1"/>
    </source>
</evidence>
<dbReference type="InterPro" id="IPR002528">
    <property type="entry name" value="MATE_fam"/>
</dbReference>
<keyword evidence="5 10" id="KW-0812">Transmembrane</keyword>
<dbReference type="GO" id="GO:0005886">
    <property type="term" value="C:plasma membrane"/>
    <property type="evidence" value="ECO:0007669"/>
    <property type="project" value="UniProtKB-SubCell"/>
</dbReference>
<dbReference type="AlphaFoldDB" id="A0A846QHJ4"/>
<dbReference type="Proteomes" id="UP000580856">
    <property type="component" value="Unassembled WGS sequence"/>
</dbReference>
<feature type="transmembrane region" description="Helical" evidence="10">
    <location>
        <begin position="196"/>
        <end position="215"/>
    </location>
</feature>
<evidence type="ECO:0000256" key="7">
    <source>
        <dbReference type="ARBA" id="ARBA00023065"/>
    </source>
</evidence>
<keyword evidence="4" id="KW-1003">Cell membrane</keyword>
<feature type="transmembrane region" description="Helical" evidence="10">
    <location>
        <begin position="319"/>
        <end position="342"/>
    </location>
</feature>
<keyword evidence="3" id="KW-0050">Antiport</keyword>
<evidence type="ECO:0000256" key="6">
    <source>
        <dbReference type="ARBA" id="ARBA00022989"/>
    </source>
</evidence>
<feature type="transmembrane region" description="Helical" evidence="10">
    <location>
        <begin position="364"/>
        <end position="382"/>
    </location>
</feature>
<keyword evidence="8 10" id="KW-0472">Membrane</keyword>
<keyword evidence="6 10" id="KW-1133">Transmembrane helix</keyword>
<feature type="transmembrane region" description="Helical" evidence="10">
    <location>
        <begin position="164"/>
        <end position="184"/>
    </location>
</feature>
<dbReference type="CDD" id="cd13133">
    <property type="entry name" value="MATE_like_7"/>
    <property type="match status" value="1"/>
</dbReference>
<comment type="caution">
    <text evidence="11">The sequence shown here is derived from an EMBL/GenBank/DDBJ whole genome shotgun (WGS) entry which is preliminary data.</text>
</comment>
<reference evidence="11 12" key="1">
    <citation type="submission" date="2020-03" db="EMBL/GenBank/DDBJ databases">
        <title>Genomic Encyclopedia of Type Strains, Phase IV (KMG-IV): sequencing the most valuable type-strain genomes for metagenomic binning, comparative biology and taxonomic classification.</title>
        <authorList>
            <person name="Goeker M."/>
        </authorList>
    </citation>
    <scope>NUCLEOTIDE SEQUENCE [LARGE SCALE GENOMIC DNA]</scope>
    <source>
        <strain evidence="11 12">DSM 24233</strain>
    </source>
</reference>
<name>A0A846QHJ4_9BACT</name>
<evidence type="ECO:0000256" key="4">
    <source>
        <dbReference type="ARBA" id="ARBA00022475"/>
    </source>
</evidence>
<feature type="transmembrane region" description="Helical" evidence="10">
    <location>
        <begin position="421"/>
        <end position="442"/>
    </location>
</feature>
<gene>
    <name evidence="11" type="ORF">GGQ74_001979</name>
</gene>
<dbReference type="InterPro" id="IPR050222">
    <property type="entry name" value="MATE_MdtK"/>
</dbReference>
<dbReference type="InterPro" id="IPR048279">
    <property type="entry name" value="MdtK-like"/>
</dbReference>
<accession>A0A846QHJ4</accession>
<evidence type="ECO:0000256" key="10">
    <source>
        <dbReference type="SAM" id="Phobius"/>
    </source>
</evidence>
<evidence type="ECO:0000256" key="9">
    <source>
        <dbReference type="ARBA" id="ARBA00031636"/>
    </source>
</evidence>
<evidence type="ECO:0000256" key="2">
    <source>
        <dbReference type="ARBA" id="ARBA00022448"/>
    </source>
</evidence>
<dbReference type="GO" id="GO:0006811">
    <property type="term" value="P:monoatomic ion transport"/>
    <property type="evidence" value="ECO:0007669"/>
    <property type="project" value="UniProtKB-KW"/>
</dbReference>
<feature type="transmembrane region" description="Helical" evidence="10">
    <location>
        <begin position="131"/>
        <end position="152"/>
    </location>
</feature>
<dbReference type="RefSeq" id="WP_167941385.1">
    <property type="nucleotide sequence ID" value="NZ_JAATJA010000002.1"/>
</dbReference>
<proteinExistence type="predicted"/>
<dbReference type="NCBIfam" id="TIGR00797">
    <property type="entry name" value="matE"/>
    <property type="match status" value="1"/>
</dbReference>
<dbReference type="GO" id="GO:0015297">
    <property type="term" value="F:antiporter activity"/>
    <property type="evidence" value="ECO:0007669"/>
    <property type="project" value="UniProtKB-KW"/>
</dbReference>
<sequence>MFSRWQAKGGYRDVFRVGLPLVASMASATVMQFTDRVFLGNYSLDALAASLSGSVVNFVFMAFFSGVASYATVFVAQYVGSGQPRNVGPVVWQSVWFSLAAGACMALLSLVGPSIFALAGHAPEVRELECAYFSILSVASGLNIFGVSLACFYSGRGLTRTVMLVSLAGALVNIPLDYCLINGYGPFPEMGIRGAGYATAIGWALSAALYALLVLRRANEAEFAMLSGFRFDRELFLRLMRFGLPSGTQVFLDMFGVTFFILLVGRMGNAALATTNMVFSLDHFSFLPMYGLHVAAEVMVGQALGAGRADDAAYAAGSAVRLCFGWAVVVSIIFVFCPGPLLDMFRPSSYTPEQYAQIRHTGEVLLRFVAAWALFEAFAIGYMGALKGAGDTRFVMLLIGACSLSTLVIPTYFVVEVFDAGLYAAWSCVLLNVILLSVFARWRFAQGRWKRMRVI</sequence>
<feature type="transmembrane region" description="Helical" evidence="10">
    <location>
        <begin position="235"/>
        <end position="264"/>
    </location>
</feature>
<evidence type="ECO:0000256" key="8">
    <source>
        <dbReference type="ARBA" id="ARBA00023136"/>
    </source>
</evidence>
<evidence type="ECO:0000256" key="1">
    <source>
        <dbReference type="ARBA" id="ARBA00004651"/>
    </source>
</evidence>
<keyword evidence="12" id="KW-1185">Reference proteome</keyword>
<evidence type="ECO:0000256" key="5">
    <source>
        <dbReference type="ARBA" id="ARBA00022692"/>
    </source>
</evidence>
<comment type="subcellular location">
    <subcellularLocation>
        <location evidence="1">Cell membrane</location>
        <topology evidence="1">Multi-pass membrane protein</topology>
    </subcellularLocation>
</comment>
<dbReference type="PANTHER" id="PTHR43298">
    <property type="entry name" value="MULTIDRUG RESISTANCE PROTEIN NORM-RELATED"/>
    <property type="match status" value="1"/>
</dbReference>
<feature type="transmembrane region" description="Helical" evidence="10">
    <location>
        <begin position="394"/>
        <end position="415"/>
    </location>
</feature>
<dbReference type="EMBL" id="JAATJA010000002">
    <property type="protein sequence ID" value="NJB68306.1"/>
    <property type="molecule type" value="Genomic_DNA"/>
</dbReference>
<feature type="transmembrane region" description="Helical" evidence="10">
    <location>
        <begin position="14"/>
        <end position="34"/>
    </location>
</feature>
<dbReference type="GO" id="GO:0042910">
    <property type="term" value="F:xenobiotic transmembrane transporter activity"/>
    <property type="evidence" value="ECO:0007669"/>
    <property type="project" value="InterPro"/>
</dbReference>
<dbReference type="Pfam" id="PF01554">
    <property type="entry name" value="MatE"/>
    <property type="match status" value="2"/>
</dbReference>
<feature type="transmembrane region" description="Helical" evidence="10">
    <location>
        <begin position="54"/>
        <end position="76"/>
    </location>
</feature>
<keyword evidence="7" id="KW-0406">Ion transport</keyword>
<dbReference type="PANTHER" id="PTHR43298:SF2">
    <property type="entry name" value="FMN_FAD EXPORTER YEEO-RELATED"/>
    <property type="match status" value="1"/>
</dbReference>
<feature type="transmembrane region" description="Helical" evidence="10">
    <location>
        <begin position="96"/>
        <end position="119"/>
    </location>
</feature>
<keyword evidence="2" id="KW-0813">Transport</keyword>
<organism evidence="11 12">
    <name type="scientific">Desulfobaculum xiamenense</name>
    <dbReference type="NCBI Taxonomy" id="995050"/>
    <lineage>
        <taxon>Bacteria</taxon>
        <taxon>Pseudomonadati</taxon>
        <taxon>Thermodesulfobacteriota</taxon>
        <taxon>Desulfovibrionia</taxon>
        <taxon>Desulfovibrionales</taxon>
        <taxon>Desulfovibrionaceae</taxon>
        <taxon>Desulfobaculum</taxon>
    </lineage>
</organism>